<sequence>MILACKNISKSFADLQILNNVSFHIEKGDKVGLVGVNGAGKTTLFNIIARLSTPDAGQIITPHKVDIGYLSQEQDLASSNSIYDELLEAKKEILDLEESISALELKMKQASNEDLHTLMKEYAIQQETFEELNGYAYQSEIKGVLNGLGFSVADHDKKISTLSGGQKTRVSLAKLLLTKPDLLLLDEPTNHLDVNAIQWLEGYINNYSGTLIIISHDRYFLDKIVNKIIEIENTKCTVYNGNYSSYAHKKMVEREINYKNYINQQREIEKQEAVIEKLRAFNREKSIKRARSREKALNKVERIHKPQELNAKMDLELEPQQISGNDVLSINNLSKSFNETKVFENIALDIKRGEKIALIGNNGTGKTTLFKIILDELKADAGEVKLGSKVKCGYFDQEYTSLNENNNLIEEISDAYPTLKVGTIRNILAAFLFVGDDVFKKIAQLSGGEKGRLSLAKLMLSEANFLLLDEPTNHLDIYSKEILEDALKSYSGTAFFISHDRYFINKTANRILELTPTGMINYIGNYDYYLEKKEALSNVVNNQHGAVNKVTSSKNDWLKEKEEQAKQRKQQTELKNIELKIQTLENKIEAIDAKLCLEEVYTDHIQLKELNDEKSTLDNELIHLYELWEDLL</sequence>
<dbReference type="FunFam" id="3.40.50.300:FF:000309">
    <property type="entry name" value="ABC transporter ATP-binding protein"/>
    <property type="match status" value="1"/>
</dbReference>
<dbReference type="Gene3D" id="1.10.287.380">
    <property type="entry name" value="Valyl-tRNA synthetase, C-terminal domain"/>
    <property type="match status" value="1"/>
</dbReference>
<evidence type="ECO:0000313" key="6">
    <source>
        <dbReference type="EMBL" id="TCK92877.1"/>
    </source>
</evidence>
<dbReference type="PROSITE" id="PS00211">
    <property type="entry name" value="ABC_TRANSPORTER_1"/>
    <property type="match status" value="1"/>
</dbReference>
<dbReference type="InterPro" id="IPR017871">
    <property type="entry name" value="ABC_transporter-like_CS"/>
</dbReference>
<dbReference type="GO" id="GO:0005524">
    <property type="term" value="F:ATP binding"/>
    <property type="evidence" value="ECO:0007669"/>
    <property type="project" value="UniProtKB-KW"/>
</dbReference>
<dbReference type="Pfam" id="PF12848">
    <property type="entry name" value="ABC_tran_Xtn"/>
    <property type="match status" value="1"/>
</dbReference>
<evidence type="ECO:0000256" key="1">
    <source>
        <dbReference type="ARBA" id="ARBA00022737"/>
    </source>
</evidence>
<dbReference type="InterPro" id="IPR003439">
    <property type="entry name" value="ABC_transporter-like_ATP-bd"/>
</dbReference>
<evidence type="ECO:0000256" key="2">
    <source>
        <dbReference type="ARBA" id="ARBA00022741"/>
    </source>
</evidence>
<dbReference type="AlphaFoldDB" id="A0A4R1MK19"/>
<dbReference type="InterPro" id="IPR037118">
    <property type="entry name" value="Val-tRNA_synth_C_sf"/>
</dbReference>
<dbReference type="PANTHER" id="PTHR42855">
    <property type="entry name" value="ABC TRANSPORTER ATP-BINDING SUBUNIT"/>
    <property type="match status" value="1"/>
</dbReference>
<feature type="coiled-coil region" evidence="4">
    <location>
        <begin position="555"/>
        <end position="627"/>
    </location>
</feature>
<dbReference type="GO" id="GO:0003677">
    <property type="term" value="F:DNA binding"/>
    <property type="evidence" value="ECO:0007669"/>
    <property type="project" value="InterPro"/>
</dbReference>
<evidence type="ECO:0000256" key="4">
    <source>
        <dbReference type="SAM" id="Coils"/>
    </source>
</evidence>
<dbReference type="InterPro" id="IPR027417">
    <property type="entry name" value="P-loop_NTPase"/>
</dbReference>
<dbReference type="InterPro" id="IPR032781">
    <property type="entry name" value="ABC_tran_Xtn"/>
</dbReference>
<dbReference type="Gene3D" id="3.40.50.300">
    <property type="entry name" value="P-loop containing nucleotide triphosphate hydrolases"/>
    <property type="match status" value="2"/>
</dbReference>
<feature type="domain" description="ABC transporter" evidence="5">
    <location>
        <begin position="328"/>
        <end position="542"/>
    </location>
</feature>
<feature type="domain" description="ABC transporter" evidence="5">
    <location>
        <begin position="3"/>
        <end position="258"/>
    </location>
</feature>
<comment type="caution">
    <text evidence="6">The sequence shown here is derived from an EMBL/GenBank/DDBJ whole genome shotgun (WGS) entry which is preliminary data.</text>
</comment>
<dbReference type="OrthoDB" id="9801441at2"/>
<dbReference type="PROSITE" id="PS50893">
    <property type="entry name" value="ABC_TRANSPORTER_2"/>
    <property type="match status" value="2"/>
</dbReference>
<protein>
    <submittedName>
        <fullName evidence="6">ATP-binding cassette subfamily F protein 3</fullName>
    </submittedName>
</protein>
<dbReference type="Pfam" id="PF00005">
    <property type="entry name" value="ABC_tran"/>
    <property type="match status" value="2"/>
</dbReference>
<organism evidence="6 7">
    <name type="scientific">Natranaerovirga hydrolytica</name>
    <dbReference type="NCBI Taxonomy" id="680378"/>
    <lineage>
        <taxon>Bacteria</taxon>
        <taxon>Bacillati</taxon>
        <taxon>Bacillota</taxon>
        <taxon>Clostridia</taxon>
        <taxon>Lachnospirales</taxon>
        <taxon>Natranaerovirgaceae</taxon>
        <taxon>Natranaerovirga</taxon>
    </lineage>
</organism>
<dbReference type="SUPFAM" id="SSF52540">
    <property type="entry name" value="P-loop containing nucleoside triphosphate hydrolases"/>
    <property type="match status" value="2"/>
</dbReference>
<reference evidence="6 7" key="1">
    <citation type="submission" date="2019-03" db="EMBL/GenBank/DDBJ databases">
        <title>Genomic Encyclopedia of Type Strains, Phase IV (KMG-IV): sequencing the most valuable type-strain genomes for metagenomic binning, comparative biology and taxonomic classification.</title>
        <authorList>
            <person name="Goeker M."/>
        </authorList>
    </citation>
    <scope>NUCLEOTIDE SEQUENCE [LARGE SCALE GENOMIC DNA]</scope>
    <source>
        <strain evidence="6 7">DSM 24176</strain>
    </source>
</reference>
<dbReference type="SMART" id="SM00382">
    <property type="entry name" value="AAA"/>
    <property type="match status" value="2"/>
</dbReference>
<evidence type="ECO:0000313" key="7">
    <source>
        <dbReference type="Proteomes" id="UP000294545"/>
    </source>
</evidence>
<name>A0A4R1MK19_9FIRM</name>
<dbReference type="InterPro" id="IPR003593">
    <property type="entry name" value="AAA+_ATPase"/>
</dbReference>
<dbReference type="InterPro" id="IPR032524">
    <property type="entry name" value="ABC_tran_C"/>
</dbReference>
<keyword evidence="7" id="KW-1185">Reference proteome</keyword>
<dbReference type="RefSeq" id="WP_132282729.1">
    <property type="nucleotide sequence ID" value="NZ_SMGQ01000013.1"/>
</dbReference>
<evidence type="ECO:0000259" key="5">
    <source>
        <dbReference type="PROSITE" id="PS50893"/>
    </source>
</evidence>
<keyword evidence="4" id="KW-0175">Coiled coil</keyword>
<dbReference type="CDD" id="cd03221">
    <property type="entry name" value="ABCF_EF-3"/>
    <property type="match status" value="2"/>
</dbReference>
<feature type="coiled-coil region" evidence="4">
    <location>
        <begin position="86"/>
        <end position="113"/>
    </location>
</feature>
<evidence type="ECO:0000256" key="3">
    <source>
        <dbReference type="ARBA" id="ARBA00022840"/>
    </source>
</evidence>
<dbReference type="PANTHER" id="PTHR42855:SF2">
    <property type="entry name" value="DRUG RESISTANCE ABC TRANSPORTER,ATP-BINDING PROTEIN"/>
    <property type="match status" value="1"/>
</dbReference>
<keyword evidence="3 6" id="KW-0067">ATP-binding</keyword>
<keyword evidence="1" id="KW-0677">Repeat</keyword>
<dbReference type="InterPro" id="IPR051309">
    <property type="entry name" value="ABCF_ATPase"/>
</dbReference>
<accession>A0A4R1MK19</accession>
<dbReference type="GO" id="GO:0016887">
    <property type="term" value="F:ATP hydrolysis activity"/>
    <property type="evidence" value="ECO:0007669"/>
    <property type="project" value="InterPro"/>
</dbReference>
<dbReference type="EMBL" id="SMGQ01000013">
    <property type="protein sequence ID" value="TCK92877.1"/>
    <property type="molecule type" value="Genomic_DNA"/>
</dbReference>
<dbReference type="FunFam" id="3.40.50.300:FF:000011">
    <property type="entry name" value="Putative ABC transporter ATP-binding component"/>
    <property type="match status" value="1"/>
</dbReference>
<keyword evidence="2" id="KW-0547">Nucleotide-binding</keyword>
<dbReference type="Proteomes" id="UP000294545">
    <property type="component" value="Unassembled WGS sequence"/>
</dbReference>
<gene>
    <name evidence="6" type="ORF">EDC19_2033</name>
</gene>
<proteinExistence type="predicted"/>
<dbReference type="Pfam" id="PF16326">
    <property type="entry name" value="ABC_tran_CTD"/>
    <property type="match status" value="1"/>
</dbReference>